<keyword evidence="1" id="KW-0479">Metal-binding</keyword>
<evidence type="ECO:0000256" key="1">
    <source>
        <dbReference type="ARBA" id="ARBA00022723"/>
    </source>
</evidence>
<evidence type="ECO:0000256" key="4">
    <source>
        <dbReference type="PROSITE-ProRule" id="PRU00134"/>
    </source>
</evidence>
<evidence type="ECO:0000313" key="6">
    <source>
        <dbReference type="EMBL" id="KAF2813594.1"/>
    </source>
</evidence>
<dbReference type="OrthoDB" id="341421at2759"/>
<evidence type="ECO:0000259" key="5">
    <source>
        <dbReference type="PROSITE" id="PS50865"/>
    </source>
</evidence>
<evidence type="ECO:0000313" key="8">
    <source>
        <dbReference type="RefSeq" id="XP_033580558.1"/>
    </source>
</evidence>
<reference evidence="6 8" key="1">
    <citation type="journal article" date="2020" name="Stud. Mycol.">
        <title>101 Dothideomycetes genomes: a test case for predicting lifestyles and emergence of pathogens.</title>
        <authorList>
            <person name="Haridas S."/>
            <person name="Albert R."/>
            <person name="Binder M."/>
            <person name="Bloem J."/>
            <person name="Labutti K."/>
            <person name="Salamov A."/>
            <person name="Andreopoulos B."/>
            <person name="Baker S."/>
            <person name="Barry K."/>
            <person name="Bills G."/>
            <person name="Bluhm B."/>
            <person name="Cannon C."/>
            <person name="Castanera R."/>
            <person name="Culley D."/>
            <person name="Daum C."/>
            <person name="Ezra D."/>
            <person name="Gonzalez J."/>
            <person name="Henrissat B."/>
            <person name="Kuo A."/>
            <person name="Liang C."/>
            <person name="Lipzen A."/>
            <person name="Lutzoni F."/>
            <person name="Magnuson J."/>
            <person name="Mondo S."/>
            <person name="Nolan M."/>
            <person name="Ohm R."/>
            <person name="Pangilinan J."/>
            <person name="Park H.-J."/>
            <person name="Ramirez L."/>
            <person name="Alfaro M."/>
            <person name="Sun H."/>
            <person name="Tritt A."/>
            <person name="Yoshinaga Y."/>
            <person name="Zwiers L.-H."/>
            <person name="Turgeon B."/>
            <person name="Goodwin S."/>
            <person name="Spatafora J."/>
            <person name="Crous P."/>
            <person name="Grigoriev I."/>
        </authorList>
    </citation>
    <scope>NUCLEOTIDE SEQUENCE</scope>
    <source>
        <strain evidence="6 8">CBS 304.34</strain>
    </source>
</reference>
<evidence type="ECO:0000313" key="7">
    <source>
        <dbReference type="Proteomes" id="UP000504636"/>
    </source>
</evidence>
<protein>
    <recommendedName>
        <fullName evidence="5">MYND-type domain-containing protein</fullName>
    </recommendedName>
</protein>
<name>A0A6A6Z009_9PEZI</name>
<evidence type="ECO:0000256" key="2">
    <source>
        <dbReference type="ARBA" id="ARBA00022771"/>
    </source>
</evidence>
<dbReference type="SUPFAM" id="SSF144232">
    <property type="entry name" value="HIT/MYND zinc finger-like"/>
    <property type="match status" value="1"/>
</dbReference>
<dbReference type="Pfam" id="PF01753">
    <property type="entry name" value="zf-MYND"/>
    <property type="match status" value="1"/>
</dbReference>
<dbReference type="GO" id="GO:0008270">
    <property type="term" value="F:zinc ion binding"/>
    <property type="evidence" value="ECO:0007669"/>
    <property type="project" value="UniProtKB-KW"/>
</dbReference>
<keyword evidence="7" id="KW-1185">Reference proteome</keyword>
<dbReference type="AlphaFoldDB" id="A0A6A6Z009"/>
<dbReference type="RefSeq" id="XP_033580558.1">
    <property type="nucleotide sequence ID" value="XM_033725225.1"/>
</dbReference>
<proteinExistence type="predicted"/>
<organism evidence="6">
    <name type="scientific">Mytilinidion resinicola</name>
    <dbReference type="NCBI Taxonomy" id="574789"/>
    <lineage>
        <taxon>Eukaryota</taxon>
        <taxon>Fungi</taxon>
        <taxon>Dikarya</taxon>
        <taxon>Ascomycota</taxon>
        <taxon>Pezizomycotina</taxon>
        <taxon>Dothideomycetes</taxon>
        <taxon>Pleosporomycetidae</taxon>
        <taxon>Mytilinidiales</taxon>
        <taxon>Mytilinidiaceae</taxon>
        <taxon>Mytilinidion</taxon>
    </lineage>
</organism>
<dbReference type="Gene3D" id="6.10.140.2220">
    <property type="match status" value="1"/>
</dbReference>
<reference evidence="8" key="2">
    <citation type="submission" date="2020-04" db="EMBL/GenBank/DDBJ databases">
        <authorList>
            <consortium name="NCBI Genome Project"/>
        </authorList>
    </citation>
    <scope>NUCLEOTIDE SEQUENCE</scope>
    <source>
        <strain evidence="8">CBS 304.34</strain>
    </source>
</reference>
<dbReference type="EMBL" id="MU003696">
    <property type="protein sequence ID" value="KAF2813594.1"/>
    <property type="molecule type" value="Genomic_DNA"/>
</dbReference>
<dbReference type="InterPro" id="IPR002893">
    <property type="entry name" value="Znf_MYND"/>
</dbReference>
<dbReference type="Proteomes" id="UP000504636">
    <property type="component" value="Unplaced"/>
</dbReference>
<sequence>MEQRSIRNSSRKNNEATTQAFLGLFADVVNPKYPCRALKRDKTDQQLRAEKLQSIATRSVTIIDTIPPEQIGGRFSVDIDNLDILVTAKNLVAPQGHNWKPAIYYPEPEPFCPICKSPLGLRLCTGCSCVSYCSRECQRVHWKDHRDVCRHITGLKDKGYVAKEIETANPASEGHEGVFVGDEIIFEGVWRVLENSEGVASDSKP</sequence>
<dbReference type="PROSITE" id="PS50865">
    <property type="entry name" value="ZF_MYND_2"/>
    <property type="match status" value="1"/>
</dbReference>
<keyword evidence="2 4" id="KW-0863">Zinc-finger</keyword>
<feature type="domain" description="MYND-type" evidence="5">
    <location>
        <begin position="112"/>
        <end position="149"/>
    </location>
</feature>
<accession>A0A6A6Z009</accession>
<evidence type="ECO:0000256" key="3">
    <source>
        <dbReference type="ARBA" id="ARBA00022833"/>
    </source>
</evidence>
<keyword evidence="3" id="KW-0862">Zinc</keyword>
<dbReference type="GeneID" id="54466118"/>
<gene>
    <name evidence="6 8" type="ORF">BDZ99DRAFT_517842</name>
</gene>
<reference evidence="8" key="3">
    <citation type="submission" date="2025-04" db="UniProtKB">
        <authorList>
            <consortium name="RefSeq"/>
        </authorList>
    </citation>
    <scope>IDENTIFICATION</scope>
    <source>
        <strain evidence="8">CBS 304.34</strain>
    </source>
</reference>
<dbReference type="PROSITE" id="PS01360">
    <property type="entry name" value="ZF_MYND_1"/>
    <property type="match status" value="1"/>
</dbReference>